<dbReference type="SUPFAM" id="SSF51905">
    <property type="entry name" value="FAD/NAD(P)-binding domain"/>
    <property type="match status" value="1"/>
</dbReference>
<dbReference type="GO" id="GO:0016491">
    <property type="term" value="F:oxidoreductase activity"/>
    <property type="evidence" value="ECO:0007669"/>
    <property type="project" value="UniProtKB-KW"/>
</dbReference>
<reference evidence="3 4" key="1">
    <citation type="submission" date="2020-01" db="EMBL/GenBank/DDBJ databases">
        <title>Investigation of new actinobacteria for the biodesulphurisation of diesel fuel.</title>
        <authorList>
            <person name="Athi Narayanan S.M."/>
        </authorList>
    </citation>
    <scope>NUCLEOTIDE SEQUENCE [LARGE SCALE GENOMIC DNA]</scope>
    <source>
        <strain evidence="3 4">213E</strain>
    </source>
</reference>
<comment type="caution">
    <text evidence="3">The sequence shown here is derived from an EMBL/GenBank/DDBJ whole genome shotgun (WGS) entry which is preliminary data.</text>
</comment>
<keyword evidence="4" id="KW-1185">Reference proteome</keyword>
<sequence>MSSSETSRTPRHLVVVGGGVIGLTCALRAADEGWQVTVVDAGEHLRAAWVAGGMLGSLGEGHPGEDALLELSERSVARWPDLIVRLGDPDVVAAHDSLFVAATAADAGYLAQLADFVWSRRPRSTDRLTPVDATVIREREPAIGSRLRGGYLARGEGAVDNRRLLAALRAALIAAGGRIESGRIADLAELDGHRPDQILLAAGAGIADLWPDAPVHLDKGEVLRLRADRWTVPPPLHVIRARVDGRTVYLVPRSDGIVVGATQYEGDAHEWRSGAAGARAAGVADLLADAIEVYPGLREYTLAEVGVGFRPCSPDGLPIIGRLDERVLLACGHGRNGIMLAPYTADAFAALLAEPGDEKPCTANIFEQTITTGGIG</sequence>
<accession>A0A7K3LLX4</accession>
<feature type="domain" description="FAD dependent oxidoreductase" evidence="2">
    <location>
        <begin position="13"/>
        <end position="351"/>
    </location>
</feature>
<protein>
    <submittedName>
        <fullName evidence="3">FAD-dependent oxidoreductase</fullName>
    </submittedName>
</protein>
<dbReference type="Gene3D" id="3.50.50.60">
    <property type="entry name" value="FAD/NAD(P)-binding domain"/>
    <property type="match status" value="1"/>
</dbReference>
<dbReference type="Pfam" id="PF01266">
    <property type="entry name" value="DAO"/>
    <property type="match status" value="1"/>
</dbReference>
<proteinExistence type="predicted"/>
<name>A0A7K3LLX4_9ACTN</name>
<dbReference type="PANTHER" id="PTHR13847">
    <property type="entry name" value="SARCOSINE DEHYDROGENASE-RELATED"/>
    <property type="match status" value="1"/>
</dbReference>
<dbReference type="InterPro" id="IPR036188">
    <property type="entry name" value="FAD/NAD-bd_sf"/>
</dbReference>
<dbReference type="AlphaFoldDB" id="A0A7K3LLX4"/>
<evidence type="ECO:0000313" key="3">
    <source>
        <dbReference type="EMBL" id="NDK89173.1"/>
    </source>
</evidence>
<dbReference type="SUPFAM" id="SSF54373">
    <property type="entry name" value="FAD-linked reductases, C-terminal domain"/>
    <property type="match status" value="1"/>
</dbReference>
<evidence type="ECO:0000259" key="2">
    <source>
        <dbReference type="Pfam" id="PF01266"/>
    </source>
</evidence>
<dbReference type="EMBL" id="JAADZU010000013">
    <property type="protein sequence ID" value="NDK89173.1"/>
    <property type="molecule type" value="Genomic_DNA"/>
</dbReference>
<dbReference type="Proteomes" id="UP000466307">
    <property type="component" value="Unassembled WGS sequence"/>
</dbReference>
<gene>
    <name evidence="3" type="ORF">GYA93_06190</name>
</gene>
<evidence type="ECO:0000313" key="4">
    <source>
        <dbReference type="Proteomes" id="UP000466307"/>
    </source>
</evidence>
<organism evidence="3 4">
    <name type="scientific">Gordonia desulfuricans</name>
    <dbReference type="NCBI Taxonomy" id="89051"/>
    <lineage>
        <taxon>Bacteria</taxon>
        <taxon>Bacillati</taxon>
        <taxon>Actinomycetota</taxon>
        <taxon>Actinomycetes</taxon>
        <taxon>Mycobacteriales</taxon>
        <taxon>Gordoniaceae</taxon>
        <taxon>Gordonia</taxon>
    </lineage>
</organism>
<dbReference type="PANTHER" id="PTHR13847:SF289">
    <property type="entry name" value="GLYCINE OXIDASE"/>
    <property type="match status" value="1"/>
</dbReference>
<dbReference type="Gene3D" id="3.30.9.10">
    <property type="entry name" value="D-Amino Acid Oxidase, subunit A, domain 2"/>
    <property type="match status" value="1"/>
</dbReference>
<evidence type="ECO:0000256" key="1">
    <source>
        <dbReference type="ARBA" id="ARBA00023002"/>
    </source>
</evidence>
<dbReference type="InterPro" id="IPR006076">
    <property type="entry name" value="FAD-dep_OxRdtase"/>
</dbReference>
<dbReference type="RefSeq" id="WP_083534162.1">
    <property type="nucleotide sequence ID" value="NZ_JAADZU010000013.1"/>
</dbReference>
<keyword evidence="1" id="KW-0560">Oxidoreductase</keyword>
<dbReference type="GO" id="GO:0005737">
    <property type="term" value="C:cytoplasm"/>
    <property type="evidence" value="ECO:0007669"/>
    <property type="project" value="TreeGrafter"/>
</dbReference>